<evidence type="ECO:0000313" key="19">
    <source>
        <dbReference type="RefSeq" id="XP_033778808.1"/>
    </source>
</evidence>
<evidence type="ECO:0000256" key="1">
    <source>
        <dbReference type="ARBA" id="ARBA00004236"/>
    </source>
</evidence>
<feature type="coiled-coil region" evidence="14">
    <location>
        <begin position="424"/>
        <end position="494"/>
    </location>
</feature>
<dbReference type="InterPro" id="IPR001452">
    <property type="entry name" value="SH3_domain"/>
</dbReference>
<feature type="compositionally biased region" description="Polar residues" evidence="15">
    <location>
        <begin position="1630"/>
        <end position="1651"/>
    </location>
</feature>
<accession>A0A6P8P585</accession>
<dbReference type="PROSITE" id="PS50853">
    <property type="entry name" value="FN3"/>
    <property type="match status" value="1"/>
</dbReference>
<feature type="compositionally biased region" description="Basic and acidic residues" evidence="15">
    <location>
        <begin position="1537"/>
        <end position="1546"/>
    </location>
</feature>
<dbReference type="InterPro" id="IPR013783">
    <property type="entry name" value="Ig-like_fold"/>
</dbReference>
<dbReference type="Pfam" id="PF07653">
    <property type="entry name" value="SH3_2"/>
    <property type="match status" value="2"/>
</dbReference>
<feature type="region of interest" description="Disordered" evidence="15">
    <location>
        <begin position="1594"/>
        <end position="1651"/>
    </location>
</feature>
<keyword evidence="14" id="KW-0175">Coiled coil</keyword>
<evidence type="ECO:0000256" key="14">
    <source>
        <dbReference type="SAM" id="Coils"/>
    </source>
</evidence>
<dbReference type="PROSITE" id="PS50002">
    <property type="entry name" value="SH3"/>
    <property type="match status" value="2"/>
</dbReference>
<dbReference type="GeneID" id="117349442"/>
<dbReference type="GO" id="GO:0005886">
    <property type="term" value="C:plasma membrane"/>
    <property type="evidence" value="ECO:0007669"/>
    <property type="project" value="UniProtKB-SubCell"/>
</dbReference>
<evidence type="ECO:0000256" key="13">
    <source>
        <dbReference type="PROSITE-ProRule" id="PRU00192"/>
    </source>
</evidence>
<dbReference type="SUPFAM" id="SSF50044">
    <property type="entry name" value="SH3-domain"/>
    <property type="match status" value="2"/>
</dbReference>
<evidence type="ECO:0000256" key="9">
    <source>
        <dbReference type="ARBA" id="ARBA00023136"/>
    </source>
</evidence>
<feature type="coiled-coil region" evidence="14">
    <location>
        <begin position="630"/>
        <end position="678"/>
    </location>
</feature>
<keyword evidence="19 20" id="KW-0675">Receptor</keyword>
<evidence type="ECO:0000313" key="18">
    <source>
        <dbReference type="Proteomes" id="UP000515159"/>
    </source>
</evidence>
<evidence type="ECO:0000256" key="3">
    <source>
        <dbReference type="ARBA" id="ARBA00010749"/>
    </source>
</evidence>
<dbReference type="FunFam" id="2.60.40.10:FF:000072">
    <property type="entry name" value="RIMS-binding protein 2 isoform X1"/>
    <property type="match status" value="1"/>
</dbReference>
<comment type="subcellular location">
    <subcellularLocation>
        <location evidence="1">Cell membrane</location>
    </subcellularLocation>
    <subcellularLocation>
        <location evidence="2">Cytoplasm</location>
    </subcellularLocation>
    <subcellularLocation>
        <location evidence="10">Synapse</location>
    </subcellularLocation>
</comment>
<dbReference type="FunFam" id="2.30.30.40:FF:000006">
    <property type="entry name" value="RIMS-binding protein 2 isoform X1"/>
    <property type="match status" value="1"/>
</dbReference>
<gene>
    <name evidence="19 20" type="primary">TSPOAP1</name>
</gene>
<dbReference type="Gene3D" id="2.60.40.10">
    <property type="entry name" value="Immunoglobulins"/>
    <property type="match status" value="3"/>
</dbReference>
<evidence type="ECO:0000256" key="5">
    <source>
        <dbReference type="ARBA" id="ARBA00022475"/>
    </source>
</evidence>
<keyword evidence="7" id="KW-0677">Repeat</keyword>
<evidence type="ECO:0000256" key="4">
    <source>
        <dbReference type="ARBA" id="ARBA00022443"/>
    </source>
</evidence>
<dbReference type="InterPro" id="IPR040325">
    <property type="entry name" value="RIMBP1/2/3"/>
</dbReference>
<feature type="compositionally biased region" description="Polar residues" evidence="15">
    <location>
        <begin position="1547"/>
        <end position="1560"/>
    </location>
</feature>
<comment type="similarity">
    <text evidence="3">Belongs to the RIMBP family.</text>
</comment>
<evidence type="ECO:0000259" key="16">
    <source>
        <dbReference type="PROSITE" id="PS50002"/>
    </source>
</evidence>
<evidence type="ECO:0000256" key="6">
    <source>
        <dbReference type="ARBA" id="ARBA00022490"/>
    </source>
</evidence>
<proteinExistence type="inferred from homology"/>
<dbReference type="SMART" id="SM00326">
    <property type="entry name" value="SH3"/>
    <property type="match status" value="2"/>
</dbReference>
<feature type="domain" description="Fibronectin type-III" evidence="17">
    <location>
        <begin position="1202"/>
        <end position="1293"/>
    </location>
</feature>
<feature type="domain" description="SH3" evidence="16">
    <location>
        <begin position="1650"/>
        <end position="1717"/>
    </location>
</feature>
<dbReference type="Proteomes" id="UP000515159">
    <property type="component" value="Chromosome 15"/>
</dbReference>
<feature type="region of interest" description="Disordered" evidence="15">
    <location>
        <begin position="891"/>
        <end position="969"/>
    </location>
</feature>
<comment type="function">
    <text evidence="11">Plays a role in the synaptic transmission as bifunctional linker that interacts simultaneously with RIMS1, RIMS2, CACNA1D and CACNA1B.</text>
</comment>
<evidence type="ECO:0000256" key="10">
    <source>
        <dbReference type="ARBA" id="ARBA00034103"/>
    </source>
</evidence>
<dbReference type="CTD" id="9256"/>
<dbReference type="SMART" id="SM00060">
    <property type="entry name" value="FN3"/>
    <property type="match status" value="3"/>
</dbReference>
<dbReference type="GO" id="GO:0045202">
    <property type="term" value="C:synapse"/>
    <property type="evidence" value="ECO:0007669"/>
    <property type="project" value="UniProtKB-SubCell"/>
</dbReference>
<dbReference type="Pfam" id="PF25523">
    <property type="entry name" value="Ig_RIMBP2"/>
    <property type="match status" value="1"/>
</dbReference>
<dbReference type="PANTHER" id="PTHR14234">
    <property type="entry name" value="RIM BINDING PROTEIN-RELATED"/>
    <property type="match status" value="1"/>
</dbReference>
<dbReference type="InterPro" id="IPR036116">
    <property type="entry name" value="FN3_sf"/>
</dbReference>
<dbReference type="RefSeq" id="XP_033778809.1">
    <property type="nucleotide sequence ID" value="XM_033922918.1"/>
</dbReference>
<evidence type="ECO:0000256" key="2">
    <source>
        <dbReference type="ARBA" id="ARBA00004496"/>
    </source>
</evidence>
<dbReference type="GO" id="GO:0030156">
    <property type="term" value="F:benzodiazepine receptor binding"/>
    <property type="evidence" value="ECO:0007669"/>
    <property type="project" value="TreeGrafter"/>
</dbReference>
<dbReference type="InterPro" id="IPR057884">
    <property type="entry name" value="FN3_RIM-BP1/2/3"/>
</dbReference>
<keyword evidence="8" id="KW-0770">Synapse</keyword>
<evidence type="ECO:0000256" key="7">
    <source>
        <dbReference type="ARBA" id="ARBA00022737"/>
    </source>
</evidence>
<dbReference type="InterPro" id="IPR057950">
    <property type="entry name" value="RIMB1/RIM3A-C-like_N"/>
</dbReference>
<keyword evidence="18" id="KW-1185">Reference proteome</keyword>
<evidence type="ECO:0000256" key="11">
    <source>
        <dbReference type="ARBA" id="ARBA00054159"/>
    </source>
</evidence>
<dbReference type="PANTHER" id="PTHR14234:SF20">
    <property type="entry name" value="PERIPHERAL-TYPE BENZODIAZEPINE RECEPTOR-ASSOCIATED PROTEIN 1"/>
    <property type="match status" value="1"/>
</dbReference>
<keyword evidence="5" id="KW-1003">Cell membrane</keyword>
<dbReference type="CDD" id="cd12013">
    <property type="entry name" value="SH3_RIM-BP_3"/>
    <property type="match status" value="1"/>
</dbReference>
<dbReference type="Gene3D" id="2.30.30.40">
    <property type="entry name" value="SH3 Domains"/>
    <property type="match status" value="2"/>
</dbReference>
<evidence type="ECO:0000259" key="17">
    <source>
        <dbReference type="PROSITE" id="PS50853"/>
    </source>
</evidence>
<reference evidence="19 20" key="1">
    <citation type="submission" date="2025-04" db="UniProtKB">
        <authorList>
            <consortium name="RefSeq"/>
        </authorList>
    </citation>
    <scope>IDENTIFICATION</scope>
</reference>
<dbReference type="OrthoDB" id="4158657at2759"/>
<dbReference type="CDD" id="cd00063">
    <property type="entry name" value="FN3"/>
    <property type="match status" value="2"/>
</dbReference>
<dbReference type="InterPro" id="IPR036028">
    <property type="entry name" value="SH3-like_dom_sf"/>
</dbReference>
<feature type="coiled-coil region" evidence="14">
    <location>
        <begin position="21"/>
        <end position="48"/>
    </location>
</feature>
<keyword evidence="6" id="KW-0963">Cytoplasm</keyword>
<feature type="domain" description="SH3" evidence="16">
    <location>
        <begin position="974"/>
        <end position="1041"/>
    </location>
</feature>
<dbReference type="FunFam" id="2.30.30.40:FF:000016">
    <property type="entry name" value="RIMS-binding protein 2 isoform X2"/>
    <property type="match status" value="1"/>
</dbReference>
<feature type="region of interest" description="Disordered" evidence="15">
    <location>
        <begin position="1508"/>
        <end position="1566"/>
    </location>
</feature>
<feature type="compositionally biased region" description="Acidic residues" evidence="15">
    <location>
        <begin position="950"/>
        <end position="959"/>
    </location>
</feature>
<dbReference type="RefSeq" id="XP_033778808.1">
    <property type="nucleotide sequence ID" value="XM_033922917.1"/>
</dbReference>
<evidence type="ECO:0000256" key="12">
    <source>
        <dbReference type="ARBA" id="ARBA00068024"/>
    </source>
</evidence>
<sequence>MKKDSANSFRFSPKKSDSVLLDECKREIEQLKGDLESEKLRHHDIQRRFTLEVKELKETTEKEKHKLVNNLRSKYELQKSRDLKQLKDLLIREREVEIRQLLRWKDAELRELQSVLEKDREVVVRQARELQKQLTDELLNKGYAGKPGVLRRMSEPVRSVECHCKLQEVLSKLRWEFDGEQAAQIRHLKVELELERSLFLKYILEDSKCDFTALLKQSNTKSLRSGLRNVKLEHSSLDIITVRPHSLESMTSRPRSTEHVTSRPRSLDSIFAISECPDNVLIDATVTPECPDRCPQTESSGNLTEIDSPVNDTCNEESDQHLDSEFQLFETDVDNWNFQSSKSVHLLGKDFKAVEQTVSSQVAMAEFLGQQSHELSLLPPCSSALGENTRIVEEVCGRHLKKLSNDRFKTNSEDDSHSTLVKQNSNLLHALEELQCRCTFLQEENYLLRKGCLPGTEEKVKRLKRKNAELAVIAKRLEERAKNLQEANLKMVNIPIHLENSSSEVYKKVFARQRARDLMEQASALLAKDKQIEALQQECQELQIKLSMGKPTSKKLHLSDFDHLLRESQKEVLRLQRQIAIKYHLRESFQISKAGSREPLPSTVVCTSIAVPGIHIDESTVTLAKPSFGNTAKEFELHKKRKECENLEQEVKKKHKRCEELETKLQEVQSENAHLVEANSQLTGKAKWTDKVESENADLRVQLINMTRERDSSIQEAHLLQSKLENLEQVLKHMREVIEHKQQLEKDHNEALIVLHGKQEEVKQLYQAQMEAKKEHEGAVLLLEARVRDLEEKCRCQKEQFSLLSQELKRFRLQKEKDHLISTPVTSELPATPCCSTPDQQERDMFSSWDIISWGDIDFLDESGSSFVNLSLESAKDARVFATSGEYKISEDETGREAIPKQPNSTYNVRKFPKDSLPTKENQTMKPEPMPNSSKSPQNSSKSSHSEVDTASEMEELDVDSTSPNPELEGQAPAKLQAFLARYSYNPFDGPNENPEVELPLTAGEYIYIYGEMDDDGFYEGELMDGRRGLVPSNFIEQVSDDDLMTFQPPEGNDLSHSSCQEISFLSESMSSMEKSDLLDEEETSLSPLLNCLQGEREESVDQEVVPYPRKPSLVKQLSRSIVVGWEPPLMPAGWGNVQSYNIYVDKELRQNVRFGSQSKALVEKLDLKKKTYRISVQCVTEKGNSDKLRCTFLVGFGFSIAPTDLRVRNISATSAEITWFPSNSNYTHAVYLNEEECAITKAGYYWYSFRNLMPNTQYNVKVESRPHKTPWELPPERREQKSTLIEFTTPSAGPPDAPLDVQVELGPSPEILLISWLPVTIDAAGTSNGVRVTGYAVYTDGQKVLEVTSPTAGSVLVGMAHLKLLQLSREVSVRTMSPYGESVDSVPAQIPSAFMNVSNCYSQVLVSSSLSYELPCGESSNFQAERIPSTPLTSSLNLLHNVPTAISNAKFSVNTTSNCDMSVDSMSVKVLSHLIPSLSASIVHSPDIANLMSHTLGHDLKDGCRMSIQGSTASSLPPEPDFSTKPYEEMALPKITSERDSKKQETVSQEEISSKGNWQLNSLDHTHSSDLSDILEEEEEEDLNVEMQKVKKLEQQDREGKMGVSEGPRLNQHPSPSVWHASTRKIRSKQASGDNKSEQRQSINNEELNTSRTMVASFDYNPRKDSPNLDVEAELTFNAGDVITVFGDMDDDGFFFGELNGHRGFIPSNFLEATCLDGKVLMGTLPENRETHEAREEAQLRFMHSGNLNESSPNLSDEPSLLSPSQDLKVTQPSERLKTVDMATRKKGFFFKGKKLFKKLGSSKKE</sequence>
<evidence type="ECO:0000256" key="8">
    <source>
        <dbReference type="ARBA" id="ARBA00023018"/>
    </source>
</evidence>
<feature type="compositionally biased region" description="Polar residues" evidence="15">
    <location>
        <begin position="1747"/>
        <end position="1775"/>
    </location>
</feature>
<evidence type="ECO:0000256" key="15">
    <source>
        <dbReference type="SAM" id="MobiDB-lite"/>
    </source>
</evidence>
<dbReference type="InterPro" id="IPR003961">
    <property type="entry name" value="FN3_dom"/>
</dbReference>
<dbReference type="SUPFAM" id="SSF49265">
    <property type="entry name" value="Fibronectin type III"/>
    <property type="match status" value="2"/>
</dbReference>
<feature type="region of interest" description="Disordered" evidence="15">
    <location>
        <begin position="1747"/>
        <end position="1777"/>
    </location>
</feature>
<dbReference type="InterPro" id="IPR035755">
    <property type="entry name" value="RIM-BP_SH3_3"/>
</dbReference>
<keyword evidence="4 13" id="KW-0728">SH3 domain</keyword>
<name>A0A6P8P585_GEOSA</name>
<protein>
    <recommendedName>
        <fullName evidence="12">RIMS-binding protein 2</fullName>
    </recommendedName>
</protein>
<organism evidence="18 20">
    <name type="scientific">Geotrypetes seraphini</name>
    <name type="common">Gaboon caecilian</name>
    <name type="synonym">Caecilia seraphini</name>
    <dbReference type="NCBI Taxonomy" id="260995"/>
    <lineage>
        <taxon>Eukaryota</taxon>
        <taxon>Metazoa</taxon>
        <taxon>Chordata</taxon>
        <taxon>Craniata</taxon>
        <taxon>Vertebrata</taxon>
        <taxon>Euteleostomi</taxon>
        <taxon>Amphibia</taxon>
        <taxon>Gymnophiona</taxon>
        <taxon>Geotrypetes</taxon>
    </lineage>
</organism>
<feature type="compositionally biased region" description="Low complexity" evidence="15">
    <location>
        <begin position="931"/>
        <end position="943"/>
    </location>
</feature>
<dbReference type="KEGG" id="gsh:117349442"/>
<keyword evidence="9" id="KW-0472">Membrane</keyword>
<dbReference type="Pfam" id="PF25566">
    <property type="entry name" value="RIMB1_N"/>
    <property type="match status" value="1"/>
</dbReference>
<dbReference type="CDD" id="cd12014">
    <property type="entry name" value="SH3_RIM-BP_1"/>
    <property type="match status" value="1"/>
</dbReference>
<evidence type="ECO:0000313" key="20">
    <source>
        <dbReference type="RefSeq" id="XP_033778809.1"/>
    </source>
</evidence>
<feature type="coiled-coil region" evidence="14">
    <location>
        <begin position="710"/>
        <end position="807"/>
    </location>
</feature>
<dbReference type="FunFam" id="2.60.40.10:FF:000643">
    <property type="entry name" value="RIMS-binding protein 2 isoform X1"/>
    <property type="match status" value="1"/>
</dbReference>